<dbReference type="InterPro" id="IPR051455">
    <property type="entry name" value="Bact_solute-bind_prot3"/>
</dbReference>
<comment type="similarity">
    <text evidence="1">Belongs to the bacterial solute-binding protein 3 family.</text>
</comment>
<dbReference type="AlphaFoldDB" id="A0A1H1R460"/>
<dbReference type="InterPro" id="IPR001638">
    <property type="entry name" value="Solute-binding_3/MltF_N"/>
</dbReference>
<evidence type="ECO:0000259" key="5">
    <source>
        <dbReference type="SMART" id="SM00062"/>
    </source>
</evidence>
<feature type="domain" description="Solute-binding protein family 3/N-terminal" evidence="5">
    <location>
        <begin position="37"/>
        <end position="267"/>
    </location>
</feature>
<evidence type="ECO:0000256" key="4">
    <source>
        <dbReference type="SAM" id="SignalP"/>
    </source>
</evidence>
<name>A0A1H1R460_9PSED</name>
<dbReference type="GO" id="GO:0006865">
    <property type="term" value="P:amino acid transport"/>
    <property type="evidence" value="ECO:0007669"/>
    <property type="project" value="TreeGrafter"/>
</dbReference>
<evidence type="ECO:0000256" key="2">
    <source>
        <dbReference type="ARBA" id="ARBA00022448"/>
    </source>
</evidence>
<dbReference type="OrthoDB" id="9777941at2"/>
<dbReference type="PANTHER" id="PTHR30085">
    <property type="entry name" value="AMINO ACID ABC TRANSPORTER PERMEASE"/>
    <property type="match status" value="1"/>
</dbReference>
<feature type="chain" id="PRO_5009258400" evidence="4">
    <location>
        <begin position="26"/>
        <end position="343"/>
    </location>
</feature>
<feature type="signal peptide" evidence="4">
    <location>
        <begin position="1"/>
        <end position="25"/>
    </location>
</feature>
<dbReference type="RefSeq" id="WP_090348375.1">
    <property type="nucleotide sequence ID" value="NZ_LT629751.1"/>
</dbReference>
<dbReference type="SUPFAM" id="SSF53850">
    <property type="entry name" value="Periplasmic binding protein-like II"/>
    <property type="match status" value="1"/>
</dbReference>
<sequence>MSLRWHLLLGIPLLCSAWLGAPAQADEVMDGIRARGELRCGVSEGIPGFSEQDAAGRWRGIDADFCRAVAAALLGDAEKVAFVPLRASTRFPALMARRIDLLARNTSWTLTREALLQVQFPAVLFYDGQAFMVARSSGIGRLADLREASVCVVKGTTHEGNLADYARIHGLAWQPLVIDSSLAVAEAFYAGRCQAWTADAAQLAAMRLRAPGGAQDFVILPERISKEPLGPVVRGDDPQWTRLVRWVLYVLVLAEEHGLTQANVESKVREFGGPTGSLLNGQDVRLAQAMGAQPDWAIRAVRAVGNYGELYERNLGAASPLHIERGLNRLWSDGGLMYAPPID</sequence>
<organism evidence="6 7">
    <name type="scientific">Pseudomonas oryzae</name>
    <dbReference type="NCBI Taxonomy" id="1392877"/>
    <lineage>
        <taxon>Bacteria</taxon>
        <taxon>Pseudomonadati</taxon>
        <taxon>Pseudomonadota</taxon>
        <taxon>Gammaproteobacteria</taxon>
        <taxon>Pseudomonadales</taxon>
        <taxon>Pseudomonadaceae</taxon>
        <taxon>Pseudomonas</taxon>
    </lineage>
</organism>
<proteinExistence type="inferred from homology"/>
<accession>A0A1H1R460</accession>
<dbReference type="CDD" id="cd13692">
    <property type="entry name" value="PBP2_BztA"/>
    <property type="match status" value="1"/>
</dbReference>
<dbReference type="Proteomes" id="UP000243359">
    <property type="component" value="Chromosome I"/>
</dbReference>
<reference evidence="7" key="1">
    <citation type="submission" date="2016-10" db="EMBL/GenBank/DDBJ databases">
        <authorList>
            <person name="Varghese N."/>
            <person name="Submissions S."/>
        </authorList>
    </citation>
    <scope>NUCLEOTIDE SEQUENCE [LARGE SCALE GENOMIC DNA]</scope>
    <source>
        <strain evidence="7">KCTC 32247</strain>
    </source>
</reference>
<keyword evidence="3 4" id="KW-0732">Signal</keyword>
<dbReference type="SMART" id="SM00062">
    <property type="entry name" value="PBPb"/>
    <property type="match status" value="1"/>
</dbReference>
<protein>
    <submittedName>
        <fullName evidence="6">Amino acid ABC transporter substrate-binding protein, PAAT family</fullName>
    </submittedName>
</protein>
<keyword evidence="7" id="KW-1185">Reference proteome</keyword>
<dbReference type="STRING" id="1392877.SAMN05216221_1524"/>
<dbReference type="EMBL" id="LT629751">
    <property type="protein sequence ID" value="SDS30584.1"/>
    <property type="molecule type" value="Genomic_DNA"/>
</dbReference>
<dbReference type="Pfam" id="PF00497">
    <property type="entry name" value="SBP_bac_3"/>
    <property type="match status" value="1"/>
</dbReference>
<evidence type="ECO:0000256" key="3">
    <source>
        <dbReference type="ARBA" id="ARBA00022729"/>
    </source>
</evidence>
<gene>
    <name evidence="6" type="ORF">SAMN05216221_1524</name>
</gene>
<evidence type="ECO:0000256" key="1">
    <source>
        <dbReference type="ARBA" id="ARBA00010333"/>
    </source>
</evidence>
<keyword evidence="2" id="KW-0813">Transport</keyword>
<dbReference type="PANTHER" id="PTHR30085:SF7">
    <property type="entry name" value="AMINO-ACID ABC TRANSPORTER-BINDING PROTEIN YHDW-RELATED"/>
    <property type="match status" value="1"/>
</dbReference>
<evidence type="ECO:0000313" key="6">
    <source>
        <dbReference type="EMBL" id="SDS30584.1"/>
    </source>
</evidence>
<evidence type="ECO:0000313" key="7">
    <source>
        <dbReference type="Proteomes" id="UP000243359"/>
    </source>
</evidence>
<dbReference type="Gene3D" id="3.40.190.10">
    <property type="entry name" value="Periplasmic binding protein-like II"/>
    <property type="match status" value="2"/>
</dbReference>